<dbReference type="SUPFAM" id="SSF64376">
    <property type="entry name" value="YlxR-like"/>
    <property type="match status" value="1"/>
</dbReference>
<dbReference type="InterPro" id="IPR007393">
    <property type="entry name" value="YlxR_dom"/>
</dbReference>
<evidence type="ECO:0000259" key="1">
    <source>
        <dbReference type="Pfam" id="PF04296"/>
    </source>
</evidence>
<proteinExistence type="predicted"/>
<dbReference type="OrthoDB" id="9813251at2"/>
<dbReference type="PATRIC" id="fig|216942.3.peg.337"/>
<evidence type="ECO:0000313" key="3">
    <source>
        <dbReference type="Proteomes" id="UP000067476"/>
    </source>
</evidence>
<dbReference type="InterPro" id="IPR037465">
    <property type="entry name" value="YlxR"/>
</dbReference>
<dbReference type="Gene3D" id="3.30.1230.10">
    <property type="entry name" value="YlxR-like"/>
    <property type="match status" value="1"/>
</dbReference>
<dbReference type="Pfam" id="PF04296">
    <property type="entry name" value="YlxR"/>
    <property type="match status" value="1"/>
</dbReference>
<dbReference type="PANTHER" id="PTHR34215">
    <property type="entry name" value="BLL0784 PROTEIN"/>
    <property type="match status" value="1"/>
</dbReference>
<keyword evidence="3" id="KW-1185">Reference proteome</keyword>
<reference evidence="2 3" key="1">
    <citation type="journal article" date="2015" name="Genome Announc.">
        <title>Complete Genome Sequence of Spiroplasma litorale TN-1T (DSM 21781), a Bacterium Isolated from a Green-Eyed Horsefly (Tabanus nigrovittatus).</title>
        <authorList>
            <person name="Lo W.S."/>
            <person name="Lai Y.C."/>
            <person name="Lien Y.W."/>
            <person name="Wang T.H."/>
            <person name="Kuo C.H."/>
        </authorList>
    </citation>
    <scope>NUCLEOTIDE SEQUENCE [LARGE SCALE GENOMIC DNA]</scope>
    <source>
        <strain evidence="2 3">TN-1</strain>
    </source>
</reference>
<protein>
    <recommendedName>
        <fullName evidence="1">YlxR domain-containing protein</fullName>
    </recommendedName>
</protein>
<dbReference type="KEGG" id="sll:SLITO_v1c03340"/>
<feature type="domain" description="YlxR" evidence="1">
    <location>
        <begin position="9"/>
        <end position="83"/>
    </location>
</feature>
<dbReference type="PANTHER" id="PTHR34215:SF1">
    <property type="entry name" value="YLXR DOMAIN-CONTAINING PROTEIN"/>
    <property type="match status" value="1"/>
</dbReference>
<dbReference type="STRING" id="216942.SLITO_v1c03340"/>
<dbReference type="InterPro" id="IPR035931">
    <property type="entry name" value="YlxR-like_sf"/>
</dbReference>
<evidence type="ECO:0000313" key="2">
    <source>
        <dbReference type="EMBL" id="AKX33988.1"/>
    </source>
</evidence>
<dbReference type="AlphaFoldDB" id="A0A0K1W1D9"/>
<name>A0A0K1W1D9_9MOLU</name>
<sequence length="92" mass="10706">MIKKKEVLRKDIATGKMFPRNFLTRIVKNKKGEISVDLSYKAHGKGVYILLNEVSIKKLIQKSLLDRAYRTSINKNVYQKIEEELLALLKNE</sequence>
<accession>A0A0K1W1D9</accession>
<organism evidence="2 3">
    <name type="scientific">Spiroplasma litorale</name>
    <dbReference type="NCBI Taxonomy" id="216942"/>
    <lineage>
        <taxon>Bacteria</taxon>
        <taxon>Bacillati</taxon>
        <taxon>Mycoplasmatota</taxon>
        <taxon>Mollicutes</taxon>
        <taxon>Entomoplasmatales</taxon>
        <taxon>Spiroplasmataceae</taxon>
        <taxon>Spiroplasma</taxon>
    </lineage>
</organism>
<dbReference type="Proteomes" id="UP000067476">
    <property type="component" value="Chromosome"/>
</dbReference>
<gene>
    <name evidence="2" type="ORF">SLITO_v1c03340</name>
</gene>
<dbReference type="RefSeq" id="WP_075058083.1">
    <property type="nucleotide sequence ID" value="NZ_CP012357.1"/>
</dbReference>
<dbReference type="EMBL" id="CP012357">
    <property type="protein sequence ID" value="AKX33988.1"/>
    <property type="molecule type" value="Genomic_DNA"/>
</dbReference>